<evidence type="ECO:0000313" key="1">
    <source>
        <dbReference type="EMBL" id="AAF79670.1"/>
    </source>
</evidence>
<dbReference type="AlphaFoldDB" id="Q9LNZ1"/>
<reference evidence="1" key="2">
    <citation type="submission" date="2000-05" db="EMBL/GenBank/DDBJ databases">
        <title>Genomic sequence for Arabidopsis thaliana BAC F9C16 from chromosome I.</title>
        <authorList>
            <person name="Shinn P."/>
            <person name="Brooks S."/>
            <person name="Buehler E."/>
            <person name="Chao Q."/>
            <person name="Johnson-Hopson C."/>
            <person name="Khan S."/>
            <person name="Kieleczawa J."/>
            <person name="Kim C."/>
            <person name="Altafi H."/>
            <person name="Bei Q."/>
            <person name="Chin C."/>
            <person name="Chiou J."/>
            <person name="Choi E."/>
            <person name="Conn L."/>
            <person name="Conway A."/>
            <person name="Gonzales A."/>
            <person name="Hansen N."/>
            <person name="Howing B."/>
            <person name="Koo T."/>
            <person name="Lam B."/>
            <person name="Lee J."/>
            <person name="Lenz C."/>
            <person name="Li J."/>
            <person name="Liu A."/>
            <person name="Liu K."/>
            <person name="Liu S."/>
            <person name="Mukharsky N."/>
            <person name="Nguyen M."/>
            <person name="Palm C."/>
            <person name="Pham P."/>
            <person name="Sakano H."/>
            <person name="Schwartz J."/>
            <person name="Southwick A."/>
            <person name="Thaveri A."/>
            <person name="Toriumi M."/>
            <person name="Vaysberg M."/>
            <person name="Yu G."/>
            <person name="Federspiel N.A."/>
            <person name="Theologis A."/>
            <person name="Ecker J.R."/>
        </authorList>
    </citation>
    <scope>NUCLEOTIDE SEQUENCE</scope>
</reference>
<sequence length="71" mass="8435">MNFFGVKIPGLRFWRENSGFWFLAEKLQVYAFGGKITGLRFWRENHGFTFLARKSRVYNSFDPSTHLSQKI</sequence>
<reference key="1">
    <citation type="journal article" date="2000" name="Nature">
        <title>Sequence and analysis of chromosome 1 of the plant Arabidopsis thaliana.</title>
        <authorList>
            <person name="Theologis A."/>
            <person name="Ecker J.R."/>
            <person name="Palm C.J."/>
            <person name="Federspiel N.A."/>
            <person name="Kaul S."/>
            <person name="White O."/>
            <person name="Alonso J."/>
            <person name="Altafi H."/>
            <person name="Araujo R."/>
            <person name="Bowman C.L."/>
            <person name="Brooks S.Y."/>
            <person name="Buehler E."/>
            <person name="Chan A."/>
            <person name="Chao Q."/>
            <person name="Chen H."/>
            <person name="Cheuk R.F."/>
            <person name="Chin C.W."/>
            <person name="Chung M.K."/>
            <person name="Conn L."/>
            <person name="Conway A.B."/>
            <person name="Conway A.R."/>
            <person name="Creasy T.H."/>
            <person name="Dewar K."/>
            <person name="Dunn P."/>
            <person name="Etgu P."/>
            <person name="Feldblyum T.V."/>
            <person name="Feng J."/>
            <person name="Fong B."/>
            <person name="Fujii C.Y."/>
            <person name="Gill J.E."/>
            <person name="Goldsmith A.D."/>
            <person name="Haas B."/>
            <person name="Hansen N.F."/>
            <person name="Hughes B."/>
            <person name="Huizar L."/>
            <person name="Hunter J.L."/>
            <person name="Jenkins J."/>
            <person name="Johnson-Hopson C."/>
            <person name="Khan S."/>
            <person name="Khaykin E."/>
            <person name="Kim C.J."/>
            <person name="Koo H.L."/>
            <person name="Kremenetskaia I."/>
            <person name="Kurtz D.B."/>
            <person name="Kwan A."/>
            <person name="Lam B."/>
            <person name="Langin-Hooper S."/>
            <person name="Lee A."/>
            <person name="Lee J.M."/>
            <person name="Lenz C.A."/>
            <person name="Li J.H."/>
            <person name="Li Y."/>
            <person name="Lin X."/>
            <person name="Liu S.X."/>
            <person name="Liu Z.A."/>
            <person name="Luros J.S."/>
            <person name="Maiti R."/>
            <person name="Marziali A."/>
            <person name="Militscher J."/>
            <person name="Miranda M."/>
            <person name="Nguyen M."/>
            <person name="Nierman W.C."/>
            <person name="Osborne B.I."/>
            <person name="Pai G."/>
            <person name="Peterson J."/>
            <person name="Pham P.K."/>
            <person name="Rizzo M."/>
            <person name="Rooney T."/>
            <person name="Rowley D."/>
            <person name="Sakano H."/>
            <person name="Salzberg S.L."/>
            <person name="Schwartz J.R."/>
            <person name="Shinn P."/>
            <person name="Southwick A.M."/>
            <person name="Sun H."/>
            <person name="Tallon L.J."/>
            <person name="Tambunga G."/>
            <person name="Toriumi M.J."/>
            <person name="Town C.D."/>
            <person name="Utterback T."/>
            <person name="Van Aken S."/>
            <person name="Vaysberg M."/>
            <person name="Vysotskaia V.S."/>
            <person name="Walker M."/>
            <person name="Wu D."/>
            <person name="Yu G."/>
            <person name="Fraser C.M."/>
            <person name="Venter J.C."/>
            <person name="Davis R.W."/>
        </authorList>
    </citation>
    <scope>NUCLEOTIDE SEQUENCE [LARGE SCALE GENOMIC DNA]</scope>
    <source>
        <strain>cv. Columbia</strain>
    </source>
</reference>
<name>Q9LNZ1_ARATH</name>
<accession>Q9LNZ1</accession>
<protein>
    <submittedName>
        <fullName evidence="1">F9C16.27</fullName>
    </submittedName>
</protein>
<organism evidence="1">
    <name type="scientific">Arabidopsis thaliana</name>
    <name type="common">Mouse-ear cress</name>
    <dbReference type="NCBI Taxonomy" id="3702"/>
    <lineage>
        <taxon>Eukaryota</taxon>
        <taxon>Viridiplantae</taxon>
        <taxon>Streptophyta</taxon>
        <taxon>Embryophyta</taxon>
        <taxon>Tracheophyta</taxon>
        <taxon>Spermatophyta</taxon>
        <taxon>Magnoliopsida</taxon>
        <taxon>eudicotyledons</taxon>
        <taxon>Gunneridae</taxon>
        <taxon>Pentapetalae</taxon>
        <taxon>rosids</taxon>
        <taxon>malvids</taxon>
        <taxon>Brassicales</taxon>
        <taxon>Brassicaceae</taxon>
        <taxon>Camelineae</taxon>
        <taxon>Arabidopsis</taxon>
    </lineage>
</organism>
<dbReference type="EMBL" id="AC022314">
    <property type="protein sequence ID" value="AAF79670.1"/>
    <property type="molecule type" value="Genomic_DNA"/>
</dbReference>
<dbReference type="Pfam" id="PF03778">
    <property type="entry name" value="DUF321"/>
    <property type="match status" value="2"/>
</dbReference>
<proteinExistence type="predicted"/>
<dbReference type="InterPro" id="IPR005529">
    <property type="entry name" value="DUF321"/>
</dbReference>
<reference evidence="1" key="3">
    <citation type="submission" date="2000-06" db="EMBL/GenBank/DDBJ databases">
        <authorList>
            <person name="Cheuk R."/>
            <person name="Shinn P."/>
            <person name="Brooks S."/>
            <person name="Buehler E."/>
            <person name="Chao Q."/>
            <person name="Johnson-Hopson C."/>
            <person name="Khan S."/>
            <person name="Kim C."/>
            <person name="Altafi H."/>
            <person name="Bei B."/>
            <person name="Chin C."/>
            <person name="Chiou J."/>
            <person name="Choi E."/>
            <person name="Conn L."/>
            <person name="Conway A."/>
            <person name="Gonzalez A."/>
            <person name="Hansen N."/>
            <person name="Howing B."/>
            <person name="Koo T."/>
            <person name="Lam B."/>
            <person name="Lee J."/>
            <person name="Lenz C."/>
            <person name="Li J."/>
            <person name="Liu A."/>
            <person name="Liu J."/>
            <person name="Liu S."/>
            <person name="Mukharsky N."/>
            <person name="Nguyen M."/>
            <person name="Palm C."/>
            <person name="Pham P."/>
            <person name="Sakano H."/>
            <person name="Schwartz J."/>
            <person name="Southwick A."/>
            <person name="Thaveri A."/>
            <person name="Toriumi M."/>
            <person name="Vaysberg M."/>
            <person name="Yu G."/>
            <person name="Davis R."/>
            <person name="Federspiel N."/>
            <person name="Theologis A."/>
            <person name="Ecker J."/>
        </authorList>
    </citation>
    <scope>NUCLEOTIDE SEQUENCE</scope>
</reference>
<dbReference type="PIR" id="E96504">
    <property type="entry name" value="E96504"/>
</dbReference>